<dbReference type="PANTHER" id="PTHR43669">
    <property type="entry name" value="5-KETO-D-GLUCONATE 5-REDUCTASE"/>
    <property type="match status" value="1"/>
</dbReference>
<evidence type="ECO:0000256" key="1">
    <source>
        <dbReference type="ARBA" id="ARBA00006484"/>
    </source>
</evidence>
<dbReference type="AlphaFoldDB" id="A0A316YEH6"/>
<dbReference type="Proteomes" id="UP000245768">
    <property type="component" value="Unassembled WGS sequence"/>
</dbReference>
<keyword evidence="4" id="KW-1185">Reference proteome</keyword>
<sequence length="235" mass="25626">MTKLAAIFGAGQRVGKSVALQFLREGYQVAVVSRSGAKSLDEEAEKFKGSLRRYSADLGWAEDAVRVWNEIKKDFSTPISVVFYNAAANSSTDKFFDFQVSVDDLRRDQEINALSLFALAREAVRDFKGLPASVPKAFIYTGNGLDDPKAFPKTPPGLLTGAVGKHAAAHFIDAASQTFGAEGYKFYYIDERLADGAPAYGKITGPGHADMVWKLSQEPTQGDWRVSFINGKGKI</sequence>
<name>A0A316YEH6_9BASI</name>
<dbReference type="PANTHER" id="PTHR43669:SF4">
    <property type="entry name" value="SHORT-CHAIN DEHYDROGENASE"/>
    <property type="match status" value="1"/>
</dbReference>
<organism evidence="3 4">
    <name type="scientific">Acaromyces ingoldii</name>
    <dbReference type="NCBI Taxonomy" id="215250"/>
    <lineage>
        <taxon>Eukaryota</taxon>
        <taxon>Fungi</taxon>
        <taxon>Dikarya</taxon>
        <taxon>Basidiomycota</taxon>
        <taxon>Ustilaginomycotina</taxon>
        <taxon>Exobasidiomycetes</taxon>
        <taxon>Exobasidiales</taxon>
        <taxon>Cryptobasidiaceae</taxon>
        <taxon>Acaromyces</taxon>
    </lineage>
</organism>
<protein>
    <submittedName>
        <fullName evidence="3">Putative short-chain dehydrogenases/reductase</fullName>
    </submittedName>
</protein>
<dbReference type="SUPFAM" id="SSF51735">
    <property type="entry name" value="NAD(P)-binding Rossmann-fold domains"/>
    <property type="match status" value="1"/>
</dbReference>
<dbReference type="InterPro" id="IPR036291">
    <property type="entry name" value="NAD(P)-bd_dom_sf"/>
</dbReference>
<evidence type="ECO:0000313" key="4">
    <source>
        <dbReference type="Proteomes" id="UP000245768"/>
    </source>
</evidence>
<evidence type="ECO:0000256" key="2">
    <source>
        <dbReference type="ARBA" id="ARBA00023002"/>
    </source>
</evidence>
<accession>A0A316YEH6</accession>
<comment type="similarity">
    <text evidence="1">Belongs to the short-chain dehydrogenases/reductases (SDR) family.</text>
</comment>
<dbReference type="Pfam" id="PF00106">
    <property type="entry name" value="adh_short"/>
    <property type="match status" value="1"/>
</dbReference>
<reference evidence="3 4" key="1">
    <citation type="journal article" date="2018" name="Mol. Biol. Evol.">
        <title>Broad Genomic Sampling Reveals a Smut Pathogenic Ancestry of the Fungal Clade Ustilaginomycotina.</title>
        <authorList>
            <person name="Kijpornyongpan T."/>
            <person name="Mondo S.J."/>
            <person name="Barry K."/>
            <person name="Sandor L."/>
            <person name="Lee J."/>
            <person name="Lipzen A."/>
            <person name="Pangilinan J."/>
            <person name="LaButti K."/>
            <person name="Hainaut M."/>
            <person name="Henrissat B."/>
            <person name="Grigoriev I.V."/>
            <person name="Spatafora J.W."/>
            <person name="Aime M.C."/>
        </authorList>
    </citation>
    <scope>NUCLEOTIDE SEQUENCE [LARGE SCALE GENOMIC DNA]</scope>
    <source>
        <strain evidence="3 4">MCA 4198</strain>
    </source>
</reference>
<dbReference type="InParanoid" id="A0A316YEH6"/>
<dbReference type="RefSeq" id="XP_025374482.1">
    <property type="nucleotide sequence ID" value="XM_025522689.1"/>
</dbReference>
<keyword evidence="2" id="KW-0560">Oxidoreductase</keyword>
<dbReference type="OrthoDB" id="5336600at2759"/>
<dbReference type="EMBL" id="KZ819640">
    <property type="protein sequence ID" value="PWN87284.1"/>
    <property type="molecule type" value="Genomic_DNA"/>
</dbReference>
<dbReference type="CDD" id="cd05233">
    <property type="entry name" value="SDR_c"/>
    <property type="match status" value="1"/>
</dbReference>
<dbReference type="STRING" id="215250.A0A316YEH6"/>
<dbReference type="Gene3D" id="3.40.50.720">
    <property type="entry name" value="NAD(P)-binding Rossmann-like Domain"/>
    <property type="match status" value="1"/>
</dbReference>
<gene>
    <name evidence="3" type="ORF">FA10DRAFT_269276</name>
</gene>
<dbReference type="GO" id="GO:0016491">
    <property type="term" value="F:oxidoreductase activity"/>
    <property type="evidence" value="ECO:0007669"/>
    <property type="project" value="UniProtKB-KW"/>
</dbReference>
<evidence type="ECO:0000313" key="3">
    <source>
        <dbReference type="EMBL" id="PWN87284.1"/>
    </source>
</evidence>
<dbReference type="GeneID" id="37044605"/>
<proteinExistence type="inferred from homology"/>
<dbReference type="InterPro" id="IPR002347">
    <property type="entry name" value="SDR_fam"/>
</dbReference>